<feature type="transmembrane region" description="Helical" evidence="13">
    <location>
        <begin position="74"/>
        <end position="91"/>
    </location>
</feature>
<feature type="domain" description="FAD-binding FR-type" evidence="14">
    <location>
        <begin position="190"/>
        <end position="289"/>
    </location>
</feature>
<dbReference type="PANTHER" id="PTHR47354:SF8">
    <property type="entry name" value="1,2-PHENYLACETYL-COA EPOXIDASE, SUBUNIT E"/>
    <property type="match status" value="1"/>
</dbReference>
<keyword evidence="7" id="KW-0274">FAD</keyword>
<keyword evidence="5" id="KW-0001">2Fe-2S</keyword>
<dbReference type="OrthoDB" id="9792185at2"/>
<evidence type="ECO:0000256" key="10">
    <source>
        <dbReference type="ARBA" id="ARBA00023004"/>
    </source>
</evidence>
<evidence type="ECO:0000256" key="4">
    <source>
        <dbReference type="ARBA" id="ARBA00022692"/>
    </source>
</evidence>
<feature type="transmembrane region" description="Helical" evidence="13">
    <location>
        <begin position="166"/>
        <end position="185"/>
    </location>
</feature>
<dbReference type="InterPro" id="IPR039261">
    <property type="entry name" value="FNR_nucleotide-bd"/>
</dbReference>
<dbReference type="SUPFAM" id="SSF52343">
    <property type="entry name" value="Ferredoxin reductase-like, C-terminal NADP-linked domain"/>
    <property type="match status" value="1"/>
</dbReference>
<comment type="subcellular location">
    <subcellularLocation>
        <location evidence="2">Membrane</location>
        <topology evidence="2">Multi-pass membrane protein</topology>
    </subcellularLocation>
</comment>
<dbReference type="GO" id="GO:0046872">
    <property type="term" value="F:metal ion binding"/>
    <property type="evidence" value="ECO:0007669"/>
    <property type="project" value="UniProtKB-KW"/>
</dbReference>
<sequence>MRPVGLALIALAALIPLFWFAPLAASRDPVALFSQYLGTAALIVMGINQFLATRVPGLELVFGPLDRIYVLHKWLGIIAMVGLGLHDIIDADMDGLRGGPLADAAEDIGEVSLYGLLILVLASVITFIPYHLWKWSHRLIGVFFFMGAFHYFFIEKPFANADPLGLYVSAFCVLGLVSYVWMSVLRPLAPRGHAYKVASVRHINGLTEVLLEPTGRGLKHVAGQFAFLSVKGGGLTEEHPFTLSAAPRDDRSLRFTIKDLGDYTSRLYRELKEGMEATVSGPYGNFSMPSGRDPQVWVAAGVGITPFLAFAQSLKHRESGPIKLYYCVRERGDIPYVADLQHLAEETGKLELMIVNSLEGVRLTPERIVEDLKGDLRNAHVFFCGPAPLRKTLKSSLVVKGLRASRFHFEEFQMRTGIGLGRLAVWLWDRGIYAIEKRRAEKTQPAE</sequence>
<keyword evidence="9" id="KW-0560">Oxidoreductase</keyword>
<gene>
    <name evidence="15" type="primary">benC</name>
    <name evidence="15" type="ORF">LAL4801_00426</name>
</gene>
<dbReference type="RefSeq" id="WP_055653923.1">
    <property type="nucleotide sequence ID" value="NZ_CXST01000001.1"/>
</dbReference>
<name>A0A0M6XYD1_9HYPH</name>
<feature type="transmembrane region" description="Helical" evidence="13">
    <location>
        <begin position="137"/>
        <end position="154"/>
    </location>
</feature>
<organism evidence="15 16">
    <name type="scientific">Roseibium aggregatum</name>
    <dbReference type="NCBI Taxonomy" id="187304"/>
    <lineage>
        <taxon>Bacteria</taxon>
        <taxon>Pseudomonadati</taxon>
        <taxon>Pseudomonadota</taxon>
        <taxon>Alphaproteobacteria</taxon>
        <taxon>Hyphomicrobiales</taxon>
        <taxon>Stappiaceae</taxon>
        <taxon>Roseibium</taxon>
    </lineage>
</organism>
<dbReference type="CDD" id="cd06198">
    <property type="entry name" value="FNR_like_3"/>
    <property type="match status" value="1"/>
</dbReference>
<dbReference type="PANTHER" id="PTHR47354">
    <property type="entry name" value="NADH OXIDOREDUCTASE HCR"/>
    <property type="match status" value="1"/>
</dbReference>
<protein>
    <submittedName>
        <fullName evidence="15">Benzoate 1,2-dioxygenase electron transfer component</fullName>
    </submittedName>
</protein>
<keyword evidence="8 13" id="KW-1133">Transmembrane helix</keyword>
<evidence type="ECO:0000256" key="3">
    <source>
        <dbReference type="ARBA" id="ARBA00022630"/>
    </source>
</evidence>
<evidence type="ECO:0000256" key="12">
    <source>
        <dbReference type="ARBA" id="ARBA00023136"/>
    </source>
</evidence>
<dbReference type="GO" id="GO:0051537">
    <property type="term" value="F:2 iron, 2 sulfur cluster binding"/>
    <property type="evidence" value="ECO:0007669"/>
    <property type="project" value="UniProtKB-KW"/>
</dbReference>
<dbReference type="SUPFAM" id="SSF63380">
    <property type="entry name" value="Riboflavin synthase domain-like"/>
    <property type="match status" value="1"/>
</dbReference>
<dbReference type="Pfam" id="PF01794">
    <property type="entry name" value="Ferric_reduct"/>
    <property type="match status" value="1"/>
</dbReference>
<evidence type="ECO:0000256" key="7">
    <source>
        <dbReference type="ARBA" id="ARBA00022827"/>
    </source>
</evidence>
<evidence type="ECO:0000256" key="13">
    <source>
        <dbReference type="SAM" id="Phobius"/>
    </source>
</evidence>
<keyword evidence="12 13" id="KW-0472">Membrane</keyword>
<dbReference type="Gene3D" id="3.40.50.80">
    <property type="entry name" value="Nucleotide-binding domain of ferredoxin-NADP reductase (FNR) module"/>
    <property type="match status" value="1"/>
</dbReference>
<reference evidence="16" key="1">
    <citation type="submission" date="2015-07" db="EMBL/GenBank/DDBJ databases">
        <authorList>
            <person name="Rodrigo-Torres Lidia"/>
            <person name="Arahal R.David."/>
        </authorList>
    </citation>
    <scope>NUCLEOTIDE SEQUENCE [LARGE SCALE GENOMIC DNA]</scope>
    <source>
        <strain evidence="16">CECT 4801</strain>
    </source>
</reference>
<dbReference type="AlphaFoldDB" id="A0A0M6XYD1"/>
<keyword evidence="4 13" id="KW-0812">Transmembrane</keyword>
<evidence type="ECO:0000256" key="9">
    <source>
        <dbReference type="ARBA" id="ARBA00023002"/>
    </source>
</evidence>
<dbReference type="EMBL" id="CXST01000001">
    <property type="protein sequence ID" value="CTQ42006.1"/>
    <property type="molecule type" value="Genomic_DNA"/>
</dbReference>
<evidence type="ECO:0000256" key="1">
    <source>
        <dbReference type="ARBA" id="ARBA00001974"/>
    </source>
</evidence>
<evidence type="ECO:0000259" key="14">
    <source>
        <dbReference type="PROSITE" id="PS51384"/>
    </source>
</evidence>
<dbReference type="Gene3D" id="2.40.30.10">
    <property type="entry name" value="Translation factors"/>
    <property type="match status" value="1"/>
</dbReference>
<dbReference type="GO" id="GO:0051213">
    <property type="term" value="F:dioxygenase activity"/>
    <property type="evidence" value="ECO:0007669"/>
    <property type="project" value="UniProtKB-KW"/>
</dbReference>
<dbReference type="Pfam" id="PF00175">
    <property type="entry name" value="NAD_binding_1"/>
    <property type="match status" value="1"/>
</dbReference>
<dbReference type="InterPro" id="IPR013130">
    <property type="entry name" value="Fe3_Rdtase_TM_dom"/>
</dbReference>
<dbReference type="STRING" id="187304.B0E33_27965"/>
<dbReference type="InterPro" id="IPR001433">
    <property type="entry name" value="OxRdtase_FAD/NAD-bd"/>
</dbReference>
<dbReference type="InterPro" id="IPR050415">
    <property type="entry name" value="MRET"/>
</dbReference>
<keyword evidence="11" id="KW-0411">Iron-sulfur</keyword>
<keyword evidence="3" id="KW-0285">Flavoprotein</keyword>
<proteinExistence type="predicted"/>
<dbReference type="InterPro" id="IPR017938">
    <property type="entry name" value="Riboflavin_synthase-like_b-brl"/>
</dbReference>
<evidence type="ECO:0000313" key="16">
    <source>
        <dbReference type="Proteomes" id="UP000048926"/>
    </source>
</evidence>
<dbReference type="PRINTS" id="PR00409">
    <property type="entry name" value="PHDIOXRDTASE"/>
</dbReference>
<keyword evidence="6" id="KW-0479">Metal-binding</keyword>
<evidence type="ECO:0000256" key="11">
    <source>
        <dbReference type="ARBA" id="ARBA00023014"/>
    </source>
</evidence>
<dbReference type="PROSITE" id="PS51384">
    <property type="entry name" value="FAD_FR"/>
    <property type="match status" value="1"/>
</dbReference>
<dbReference type="InterPro" id="IPR013112">
    <property type="entry name" value="FAD-bd_8"/>
</dbReference>
<evidence type="ECO:0000256" key="2">
    <source>
        <dbReference type="ARBA" id="ARBA00004141"/>
    </source>
</evidence>
<comment type="cofactor">
    <cofactor evidence="1">
        <name>FAD</name>
        <dbReference type="ChEBI" id="CHEBI:57692"/>
    </cofactor>
</comment>
<evidence type="ECO:0000256" key="6">
    <source>
        <dbReference type="ARBA" id="ARBA00022723"/>
    </source>
</evidence>
<keyword evidence="15" id="KW-0223">Dioxygenase</keyword>
<dbReference type="GO" id="GO:0016020">
    <property type="term" value="C:membrane"/>
    <property type="evidence" value="ECO:0007669"/>
    <property type="project" value="UniProtKB-SubCell"/>
</dbReference>
<keyword evidence="10" id="KW-0408">Iron</keyword>
<keyword evidence="16" id="KW-1185">Reference proteome</keyword>
<dbReference type="GO" id="GO:0050660">
    <property type="term" value="F:flavin adenine dinucleotide binding"/>
    <property type="evidence" value="ECO:0007669"/>
    <property type="project" value="TreeGrafter"/>
</dbReference>
<feature type="transmembrane region" description="Helical" evidence="13">
    <location>
        <begin position="111"/>
        <end position="130"/>
    </location>
</feature>
<evidence type="ECO:0000313" key="15">
    <source>
        <dbReference type="EMBL" id="CTQ42006.1"/>
    </source>
</evidence>
<evidence type="ECO:0000256" key="5">
    <source>
        <dbReference type="ARBA" id="ARBA00022714"/>
    </source>
</evidence>
<dbReference type="InterPro" id="IPR017927">
    <property type="entry name" value="FAD-bd_FR_type"/>
</dbReference>
<accession>A0A0M6XYD1</accession>
<evidence type="ECO:0000256" key="8">
    <source>
        <dbReference type="ARBA" id="ARBA00022989"/>
    </source>
</evidence>
<dbReference type="Proteomes" id="UP000048926">
    <property type="component" value="Unassembled WGS sequence"/>
</dbReference>
<dbReference type="Pfam" id="PF08022">
    <property type="entry name" value="FAD_binding_8"/>
    <property type="match status" value="1"/>
</dbReference>
<feature type="transmembrane region" description="Helical" evidence="13">
    <location>
        <begin position="36"/>
        <end position="53"/>
    </location>
</feature>